<evidence type="ECO:0000256" key="1">
    <source>
        <dbReference type="ARBA" id="ARBA00009913"/>
    </source>
</evidence>
<keyword evidence="3" id="KW-0238">DNA-binding</keyword>
<accession>A0ABS7L312</accession>
<keyword evidence="2" id="KW-0229">DNA integration</keyword>
<evidence type="ECO:0000256" key="5">
    <source>
        <dbReference type="PROSITE-ProRule" id="PRU10137"/>
    </source>
</evidence>
<dbReference type="EMBL" id="JAIKTU010000032">
    <property type="protein sequence ID" value="MBY0757466.1"/>
    <property type="molecule type" value="Genomic_DNA"/>
</dbReference>
<proteinExistence type="inferred from homology"/>
<dbReference type="InterPro" id="IPR006118">
    <property type="entry name" value="Recombinase_CS"/>
</dbReference>
<dbReference type="PANTHER" id="PTHR30461:SF2">
    <property type="entry name" value="SERINE RECOMBINASE PINE-RELATED"/>
    <property type="match status" value="1"/>
</dbReference>
<gene>
    <name evidence="7" type="ORF">K5V21_18865</name>
</gene>
<dbReference type="SUPFAM" id="SSF53041">
    <property type="entry name" value="Resolvase-like"/>
    <property type="match status" value="1"/>
</dbReference>
<dbReference type="SUPFAM" id="SSF46689">
    <property type="entry name" value="Homeodomain-like"/>
    <property type="match status" value="1"/>
</dbReference>
<dbReference type="PANTHER" id="PTHR30461">
    <property type="entry name" value="DNA-INVERTASE FROM LAMBDOID PROPHAGE"/>
    <property type="match status" value="1"/>
</dbReference>
<evidence type="ECO:0000313" key="7">
    <source>
        <dbReference type="EMBL" id="MBY0757466.1"/>
    </source>
</evidence>
<evidence type="ECO:0000259" key="6">
    <source>
        <dbReference type="PROSITE" id="PS51736"/>
    </source>
</evidence>
<comment type="similarity">
    <text evidence="1">Belongs to the site-specific recombinase resolvase family.</text>
</comment>
<evidence type="ECO:0000313" key="8">
    <source>
        <dbReference type="Proteomes" id="UP001299068"/>
    </source>
</evidence>
<reference evidence="7 8" key="1">
    <citation type="journal article" date="2021" name="Cell Host Microbe">
        <title>in vivo commensal control of Clostridioides difficile virulence.</title>
        <authorList>
            <person name="Girinathan B.P."/>
            <person name="Dibenedetto N."/>
            <person name="Worley J.N."/>
            <person name="Peltier J."/>
            <person name="Arrieta-Ortiz M.L."/>
            <person name="Rupa Christinal Immanuel S."/>
            <person name="Lavin R."/>
            <person name="Delaney M.L."/>
            <person name="Cummins C."/>
            <person name="Hoffmann M."/>
            <person name="Luo Y."/>
            <person name="Gonzalez-Escalona N."/>
            <person name="Allard M."/>
            <person name="Onderdonk A.B."/>
            <person name="Gerber G.K."/>
            <person name="Sonenshein A.L."/>
            <person name="Baliga N."/>
            <person name="Dupuy B."/>
            <person name="Bry L."/>
        </authorList>
    </citation>
    <scope>NUCLEOTIDE SEQUENCE [LARGE SCALE GENOMIC DNA]</scope>
    <source>
        <strain evidence="7 8">DSM 599</strain>
    </source>
</reference>
<dbReference type="SMART" id="SM00857">
    <property type="entry name" value="Resolvase"/>
    <property type="match status" value="1"/>
</dbReference>
<name>A0ABS7L312_CLOSR</name>
<dbReference type="Pfam" id="PF00239">
    <property type="entry name" value="Resolvase"/>
    <property type="match status" value="1"/>
</dbReference>
<dbReference type="CDD" id="cd03768">
    <property type="entry name" value="SR_ResInv"/>
    <property type="match status" value="1"/>
</dbReference>
<keyword evidence="4" id="KW-0233">DNA recombination</keyword>
<keyword evidence="8" id="KW-1185">Reference proteome</keyword>
<dbReference type="Proteomes" id="UP001299068">
    <property type="component" value="Unassembled WGS sequence"/>
</dbReference>
<evidence type="ECO:0000256" key="2">
    <source>
        <dbReference type="ARBA" id="ARBA00022908"/>
    </source>
</evidence>
<dbReference type="PROSITE" id="PS51736">
    <property type="entry name" value="RECOMBINASES_3"/>
    <property type="match status" value="1"/>
</dbReference>
<dbReference type="InterPro" id="IPR009057">
    <property type="entry name" value="Homeodomain-like_sf"/>
</dbReference>
<dbReference type="PROSITE" id="PS00397">
    <property type="entry name" value="RECOMBINASES_1"/>
    <property type="match status" value="1"/>
</dbReference>
<dbReference type="Gene3D" id="1.10.10.60">
    <property type="entry name" value="Homeodomain-like"/>
    <property type="match status" value="1"/>
</dbReference>
<organism evidence="7 8">
    <name type="scientific">Clostridium sardiniense</name>
    <name type="common">Clostridium absonum</name>
    <dbReference type="NCBI Taxonomy" id="29369"/>
    <lineage>
        <taxon>Bacteria</taxon>
        <taxon>Bacillati</taxon>
        <taxon>Bacillota</taxon>
        <taxon>Clostridia</taxon>
        <taxon>Eubacteriales</taxon>
        <taxon>Clostridiaceae</taxon>
        <taxon>Clostridium</taxon>
    </lineage>
</organism>
<comment type="caution">
    <text evidence="7">The sequence shown here is derived from an EMBL/GenBank/DDBJ whole genome shotgun (WGS) entry which is preliminary data.</text>
</comment>
<feature type="active site" description="O-(5'-phospho-DNA)-serine intermediate" evidence="5">
    <location>
        <position position="11"/>
    </location>
</feature>
<dbReference type="Gene3D" id="3.40.50.1390">
    <property type="entry name" value="Resolvase, N-terminal catalytic domain"/>
    <property type="match status" value="1"/>
</dbReference>
<dbReference type="InterPro" id="IPR006119">
    <property type="entry name" value="Resolv_N"/>
</dbReference>
<evidence type="ECO:0000256" key="3">
    <source>
        <dbReference type="ARBA" id="ARBA00023125"/>
    </source>
</evidence>
<sequence length="199" mass="22902">MGKIYGYARVSTKTQLDGNGLEQQVSEILKIYQNAIIYKESFSGKTMDRPIFKELINKLQDNDILVVTKLDRFCRTVKEGLESIDNLINRRIKIHILNMGIIEDNPIGRLIVTNLLAFAEFERSLIIERTQTGKEIARRKPDFKEGRPKKFTKRQIDNALNMLSINGGNYSYKEVEELLGISKSTLIRANNHKKIDKKS</sequence>
<dbReference type="InterPro" id="IPR050639">
    <property type="entry name" value="SSR_resolvase"/>
</dbReference>
<evidence type="ECO:0000256" key="4">
    <source>
        <dbReference type="ARBA" id="ARBA00023172"/>
    </source>
</evidence>
<dbReference type="RefSeq" id="WP_221862625.1">
    <property type="nucleotide sequence ID" value="NZ_JAIKTU010000032.1"/>
</dbReference>
<protein>
    <submittedName>
        <fullName evidence="7">Recombinase family protein</fullName>
    </submittedName>
</protein>
<feature type="domain" description="Resolvase/invertase-type recombinase catalytic" evidence="6">
    <location>
        <begin position="3"/>
        <end position="141"/>
    </location>
</feature>
<dbReference type="InterPro" id="IPR036162">
    <property type="entry name" value="Resolvase-like_N_sf"/>
</dbReference>